<feature type="coiled-coil region" evidence="1">
    <location>
        <begin position="1196"/>
        <end position="1283"/>
    </location>
</feature>
<dbReference type="EMBL" id="KQ001655">
    <property type="protein sequence ID" value="KJP89036.1"/>
    <property type="molecule type" value="Genomic_DNA"/>
</dbReference>
<evidence type="ECO:0008006" key="5">
    <source>
        <dbReference type="Google" id="ProtNLM"/>
    </source>
</evidence>
<dbReference type="VEuPathDB" id="PlasmoDB:AK88_01328"/>
<keyword evidence="4" id="KW-1185">Reference proteome</keyword>
<feature type="coiled-coil region" evidence="1">
    <location>
        <begin position="812"/>
        <end position="936"/>
    </location>
</feature>
<gene>
    <name evidence="3" type="ORF">AK88_01328</name>
</gene>
<feature type="coiled-coil region" evidence="1">
    <location>
        <begin position="177"/>
        <end position="274"/>
    </location>
</feature>
<feature type="region of interest" description="Disordered" evidence="2">
    <location>
        <begin position="986"/>
        <end position="1024"/>
    </location>
</feature>
<feature type="region of interest" description="Disordered" evidence="2">
    <location>
        <begin position="940"/>
        <end position="969"/>
    </location>
</feature>
<feature type="region of interest" description="Disordered" evidence="2">
    <location>
        <begin position="1412"/>
        <end position="1450"/>
    </location>
</feature>
<name>A0A0D9QTL8_PLAFR</name>
<evidence type="ECO:0000256" key="2">
    <source>
        <dbReference type="SAM" id="MobiDB-lite"/>
    </source>
</evidence>
<feature type="compositionally biased region" description="Acidic residues" evidence="2">
    <location>
        <begin position="62"/>
        <end position="72"/>
    </location>
</feature>
<evidence type="ECO:0000256" key="1">
    <source>
        <dbReference type="SAM" id="Coils"/>
    </source>
</evidence>
<protein>
    <recommendedName>
        <fullName evidence="5">Repetitive organellar protein</fullName>
    </recommendedName>
</protein>
<feature type="compositionally biased region" description="Basic and acidic residues" evidence="2">
    <location>
        <begin position="1332"/>
        <end position="1342"/>
    </location>
</feature>
<sequence length="1875" mass="218677">MVFKFKKKKKEESSDKLSRLSQNNEGGNANEEGEKKDQKSNSWYKKIIDNAIITKSKHDDKEQEEEKQEESEANGNRAMERSKDYELEEQLKETLRSITSLSTKIVNYETKIEDLEKELKMEKDKQVDKVYEKELKEKENFIKEKIGMLNEKENLLIEKELDINMREEKINDREMFISKKEDKLNNIQEEYLEKNKEKEKLHFEIADIKISLEKLKYEVKDKKECLENVSNKVISKENALRELKEFIREKNEMIESLNAKITEKEKIYEQLGKDVEEKRKVIELLDMKANEKEKYFEERIKELEKEQNVLVQKLNDVKVREKEVETRENNFLHMEGELNDLRSSFSKNDCQLKIYKIEIKDLSSALVEKEREILDLKNTYDGEISLLKDQIKEMEKEIAKCSSSNDDADAQDKPSSQVENGGKVNKEEECGENNLTDLLKIKERELHEMQEKYAKEIDTLNSQLNEKRKEFVEIKNNYMNEINNVNNEIEESESKMAEMKSGYEMEINKLRVEMNAVHEEKYLLSNEKQTLNGEINKLNEEKEFLASEKEGLNNKVNTLNSEIATLNIEKHGLSCEINTLNDLIHTLKKEISSSDNMINKLKEQMNAINEEKEGKEKLITEIENNYKNEINVLKEKLKDTDNQMNISMREELDHIKSVLGQKEKEYKQMKEDYNKKIKQYDEELQLKQKCFENELNDIRVKSHEKEQVLILKNDELKESKLKTEEKYLKLYDDKMNLLRNICSKVRVPYSDEVRVDELLERVGDYISEMSERAGAVDTTGQNEEQHKNRQPIGEEENSENVMSAQQVDNANNPADQADLQALQKELESVQEEHREEVAKMKSDLAMKEKTIEESNNTIAELTGRINSLNDTISFYKVNNSEEKINSYVDEINSLNLTLSALKTKNEQEQLEKQNEITRLSEELSEYKRRAEEQYRNRISENVGSELKRGDERGDSDKEQISESDVEGGGNLKSFLQFPLRKIKGKKRKVSKTEKEIQTELRINETENEQRDKNEKASGPDNQEEVDKYKNELKEMEKIIEDLNHKIYSLTNEVMDLKNVKNELDERNNNLAKVGEEAERQREKLETLSATLGGANEEIAKLNLELERLKKEEAESRETAKKWEGDAEMWKEDVEKWKEDAEKWKEDAAKWKADADMFKANAEMCKADAEKWKEDAAKWKADADMFKANAEMCKADAEMSKANAETWRKEAEELKSSADQLNAELYSKENNYMLKLNENIGVIQQLKDSIVVHEKDRENYVSEIKDLRNQFEALTLKHDTLSKDYDALSGSYKELESKKSSPPSGDDHSPDGENKLSIPKENGEVDQAEEEAKDNPDVPKGDDSTLVVIEYINEIAHLKEEINRLTLLYSTELNEKNSSDIRIKELLNQLKELEVRDKENEEKIAALTKMNEKSKVKNEKVKSGKWLSRKQRASNEQTSVAEEEKKKDVFPSDVKEEKNLASDHMHILEEGKYRVMGIIDESNSEGGVQIIGSYLYTKNVENLHAINGVQKEDAQVVQKNVITVVCLILSEMLSLLFLNDQFVKNFEQINKNMWKLIYMPEEIKALLLKYFCFMNKLRNYAKKVQGKLDSQRDDDNQRYDDSWFLFQNYLESSSSLKRDMLYFILEEKENELAELGEHYDGGVRKGGGGVISGGKISDILNFSKDEMRLKTIAQLRRDLNFEKKSKILLSRDYQLLLYKYQECLRKLKRVKNMLRQLNLNDSSNRGNFALNKELDKYSDMSNEKCFHLEGEDDGSHGNNKKCMLYDDMTKLESRENVLINDIINLRKAQRAARNNLPNWGRSNVVGRCQQDASHALRPMVGRVDISSHNNFTHTKRLSNAPKISAHLDDMKKMKNIFNELVESRGDITFVHRSPLC</sequence>
<accession>A0A0D9QTL8</accession>
<feature type="compositionally biased region" description="Basic and acidic residues" evidence="2">
    <location>
        <begin position="78"/>
        <end position="88"/>
    </location>
</feature>
<feature type="coiled-coil region" evidence="1">
    <location>
        <begin position="1347"/>
        <end position="1409"/>
    </location>
</feature>
<dbReference type="GeneID" id="24266642"/>
<feature type="region of interest" description="Disordered" evidence="2">
    <location>
        <begin position="400"/>
        <end position="428"/>
    </location>
</feature>
<dbReference type="RefSeq" id="XP_012334387.1">
    <property type="nucleotide sequence ID" value="XM_012478964.1"/>
</dbReference>
<feature type="region of interest" description="Disordered" evidence="2">
    <location>
        <begin position="773"/>
        <end position="804"/>
    </location>
</feature>
<feature type="compositionally biased region" description="Basic and acidic residues" evidence="2">
    <location>
        <begin position="945"/>
        <end position="960"/>
    </location>
</feature>
<organism evidence="3 4">
    <name type="scientific">Plasmodium fragile</name>
    <dbReference type="NCBI Taxonomy" id="5857"/>
    <lineage>
        <taxon>Eukaryota</taxon>
        <taxon>Sar</taxon>
        <taxon>Alveolata</taxon>
        <taxon>Apicomplexa</taxon>
        <taxon>Aconoidasida</taxon>
        <taxon>Haemosporida</taxon>
        <taxon>Plasmodiidae</taxon>
        <taxon>Plasmodium</taxon>
        <taxon>Plasmodium (Plasmodium)</taxon>
    </lineage>
</organism>
<evidence type="ECO:0000313" key="4">
    <source>
        <dbReference type="Proteomes" id="UP000054561"/>
    </source>
</evidence>
<feature type="region of interest" description="Disordered" evidence="2">
    <location>
        <begin position="1292"/>
        <end position="1342"/>
    </location>
</feature>
<keyword evidence="1" id="KW-0175">Coiled coil</keyword>
<feature type="coiled-coil region" evidence="1">
    <location>
        <begin position="1025"/>
        <end position="1153"/>
    </location>
</feature>
<feature type="compositionally biased region" description="Basic and acidic residues" evidence="2">
    <location>
        <begin position="990"/>
        <end position="1017"/>
    </location>
</feature>
<feature type="compositionally biased region" description="Basic and acidic residues" evidence="2">
    <location>
        <begin position="1441"/>
        <end position="1450"/>
    </location>
</feature>
<dbReference type="OMA" id="RETMNER"/>
<feature type="region of interest" description="Disordered" evidence="2">
    <location>
        <begin position="1"/>
        <end position="88"/>
    </location>
</feature>
<evidence type="ECO:0000313" key="3">
    <source>
        <dbReference type="EMBL" id="KJP89036.1"/>
    </source>
</evidence>
<feature type="compositionally biased region" description="Basic and acidic residues" evidence="2">
    <location>
        <begin position="1412"/>
        <end position="1421"/>
    </location>
</feature>
<proteinExistence type="predicted"/>
<reference evidence="3 4" key="1">
    <citation type="submission" date="2014-03" db="EMBL/GenBank/DDBJ databases">
        <title>The Genome Sequence of Plasmodium fragile nilgiri.</title>
        <authorList>
            <consortium name="The Broad Institute Genomics Platform"/>
            <consortium name="The Broad Institute Genome Sequencing Center for Infectious Disease"/>
            <person name="Neafsey D."/>
            <person name="Duraisingh M."/>
            <person name="Young S.K."/>
            <person name="Zeng Q."/>
            <person name="Gargeya S."/>
            <person name="Abouelleil A."/>
            <person name="Alvarado L."/>
            <person name="Chapman S.B."/>
            <person name="Gainer-Dewar J."/>
            <person name="Goldberg J."/>
            <person name="Griggs A."/>
            <person name="Gujja S."/>
            <person name="Hansen M."/>
            <person name="Howarth C."/>
            <person name="Imamovic A."/>
            <person name="Larimer J."/>
            <person name="Pearson M."/>
            <person name="Poon T.W."/>
            <person name="Priest M."/>
            <person name="Roberts A."/>
            <person name="Saif S."/>
            <person name="Shea T."/>
            <person name="Sykes S."/>
            <person name="Wortman J."/>
            <person name="Nusbaum C."/>
            <person name="Birren B."/>
        </authorList>
    </citation>
    <scope>NUCLEOTIDE SEQUENCE [LARGE SCALE GENOMIC DNA]</scope>
    <source>
        <strain evidence="4">nilgiri</strain>
    </source>
</reference>
<dbReference type="OrthoDB" id="2378640at2759"/>
<dbReference type="Proteomes" id="UP000054561">
    <property type="component" value="Unassembled WGS sequence"/>
</dbReference>
<feature type="compositionally biased region" description="Basic and acidic residues" evidence="2">
    <location>
        <begin position="1292"/>
        <end position="1313"/>
    </location>
</feature>